<keyword evidence="1" id="KW-0812">Transmembrane</keyword>
<keyword evidence="1" id="KW-1133">Transmembrane helix</keyword>
<gene>
    <name evidence="2" type="ORF">OB960_20135</name>
</gene>
<dbReference type="InterPro" id="IPR014509">
    <property type="entry name" value="YjdF-like"/>
</dbReference>
<evidence type="ECO:0000313" key="3">
    <source>
        <dbReference type="Proteomes" id="UP001321018"/>
    </source>
</evidence>
<dbReference type="RefSeq" id="WP_338005513.1">
    <property type="nucleotide sequence ID" value="NZ_JAOPKA010000017.1"/>
</dbReference>
<feature type="transmembrane region" description="Helical" evidence="1">
    <location>
        <begin position="120"/>
        <end position="140"/>
    </location>
</feature>
<dbReference type="Pfam" id="PF09997">
    <property type="entry name" value="DUF2238"/>
    <property type="match status" value="1"/>
</dbReference>
<evidence type="ECO:0000313" key="2">
    <source>
        <dbReference type="EMBL" id="MCU4743699.1"/>
    </source>
</evidence>
<sequence>MAIRRRQSAAETIVRGLRYGLVVVFAEGVRRRNPGAITNACLAFAASFLPEIIERRYDVTFRPWQRVYTVTAMFTHAAGMLGPYDDVGWWDHLTHVHSATLLGGLVHAAARRRGRDPRSAVLISVSVAGVLWELLEYAIHAIARRLDVEPVLVAYGKRDTVLDLCFNFLGTLLVLAFGDRLLRNFIPHTD</sequence>
<reference evidence="2" key="1">
    <citation type="submission" date="2022-09" db="EMBL/GenBank/DDBJ databases">
        <title>Enrichment on poylsaccharides allowed isolation of novel metabolic and taxonomic groups of Haloarchaea.</title>
        <authorList>
            <person name="Sorokin D.Y."/>
            <person name="Elcheninov A.G."/>
            <person name="Khizhniak T.V."/>
            <person name="Kolganova T.V."/>
            <person name="Kublanov I.V."/>
        </authorList>
    </citation>
    <scope>NUCLEOTIDE SEQUENCE</scope>
    <source>
        <strain evidence="2">AArc-xg1-1</strain>
    </source>
</reference>
<dbReference type="EMBL" id="JAOPKA010000017">
    <property type="protein sequence ID" value="MCU4743699.1"/>
    <property type="molecule type" value="Genomic_DNA"/>
</dbReference>
<dbReference type="AlphaFoldDB" id="A0AAP2Z485"/>
<proteinExistence type="predicted"/>
<dbReference type="Proteomes" id="UP001321018">
    <property type="component" value="Unassembled WGS sequence"/>
</dbReference>
<feature type="transmembrane region" description="Helical" evidence="1">
    <location>
        <begin position="160"/>
        <end position="178"/>
    </location>
</feature>
<name>A0AAP2Z485_9EURY</name>
<evidence type="ECO:0000256" key="1">
    <source>
        <dbReference type="SAM" id="Phobius"/>
    </source>
</evidence>
<accession>A0AAP2Z485</accession>
<protein>
    <submittedName>
        <fullName evidence="2">Uncharacterized protein</fullName>
    </submittedName>
</protein>
<organism evidence="2 3">
    <name type="scientific">Natronoglomus mannanivorans</name>
    <dbReference type="NCBI Taxonomy" id="2979990"/>
    <lineage>
        <taxon>Archaea</taxon>
        <taxon>Methanobacteriati</taxon>
        <taxon>Methanobacteriota</taxon>
        <taxon>Stenosarchaea group</taxon>
        <taxon>Halobacteria</taxon>
        <taxon>Halobacteriales</taxon>
        <taxon>Natrialbaceae</taxon>
        <taxon>Natronoglomus</taxon>
    </lineage>
</organism>
<comment type="caution">
    <text evidence="2">The sequence shown here is derived from an EMBL/GenBank/DDBJ whole genome shotgun (WGS) entry which is preliminary data.</text>
</comment>
<keyword evidence="1" id="KW-0472">Membrane</keyword>